<dbReference type="SUPFAM" id="SSF52833">
    <property type="entry name" value="Thioredoxin-like"/>
    <property type="match status" value="1"/>
</dbReference>
<evidence type="ECO:0000256" key="5">
    <source>
        <dbReference type="SAM" id="SignalP"/>
    </source>
</evidence>
<comment type="caution">
    <text evidence="7">The sequence shown here is derived from an EMBL/GenBank/DDBJ whole genome shotgun (WGS) entry which is preliminary data.</text>
</comment>
<sequence>MKTFPSLILSLLIIAISGCANTAKQPEYLTYVKAGDNVPVSQFVDTQGKHIDLAQSNNNKLLILFATWCHDSQRTMKHLVNSNIHLSPNIDIIGIGREESVAALNTFATEYELNFALVADEDRSIYSQFANAGIPRLILLDADNRVVKTIIGETDNPITEVVW</sequence>
<keyword evidence="3" id="KW-1015">Disulfide bond</keyword>
<feature type="signal peptide" evidence="5">
    <location>
        <begin position="1"/>
        <end position="22"/>
    </location>
</feature>
<evidence type="ECO:0000313" key="7">
    <source>
        <dbReference type="EMBL" id="MCL1140328.1"/>
    </source>
</evidence>
<comment type="subcellular location">
    <subcellularLocation>
        <location evidence="1">Cell envelope</location>
    </subcellularLocation>
</comment>
<dbReference type="RefSeq" id="WP_248951355.1">
    <property type="nucleotide sequence ID" value="NZ_JAKILB010000013.1"/>
</dbReference>
<dbReference type="GO" id="GO:0016491">
    <property type="term" value="F:oxidoreductase activity"/>
    <property type="evidence" value="ECO:0007669"/>
    <property type="project" value="InterPro"/>
</dbReference>
<evidence type="ECO:0000256" key="1">
    <source>
        <dbReference type="ARBA" id="ARBA00004196"/>
    </source>
</evidence>
<evidence type="ECO:0000256" key="4">
    <source>
        <dbReference type="ARBA" id="ARBA00023284"/>
    </source>
</evidence>
<protein>
    <submittedName>
        <fullName evidence="7">TlpA family protein disulfide reductase</fullName>
    </submittedName>
</protein>
<dbReference type="CDD" id="cd02966">
    <property type="entry name" value="TlpA_like_family"/>
    <property type="match status" value="1"/>
</dbReference>
<proteinExistence type="predicted"/>
<dbReference type="Pfam" id="PF08534">
    <property type="entry name" value="Redoxin"/>
    <property type="match status" value="1"/>
</dbReference>
<gene>
    <name evidence="7" type="ORF">L2740_17470</name>
</gene>
<dbReference type="GO" id="GO:0030313">
    <property type="term" value="C:cell envelope"/>
    <property type="evidence" value="ECO:0007669"/>
    <property type="project" value="UniProtKB-SubCell"/>
</dbReference>
<dbReference type="EMBL" id="JAKILB010000013">
    <property type="protein sequence ID" value="MCL1140328.1"/>
    <property type="molecule type" value="Genomic_DNA"/>
</dbReference>
<dbReference type="PANTHER" id="PTHR42852:SF6">
    <property type="entry name" value="THIOL:DISULFIDE INTERCHANGE PROTEIN DSBE"/>
    <property type="match status" value="1"/>
</dbReference>
<dbReference type="Proteomes" id="UP001139293">
    <property type="component" value="Unassembled WGS sequence"/>
</dbReference>
<evidence type="ECO:0000313" key="8">
    <source>
        <dbReference type="Proteomes" id="UP001139293"/>
    </source>
</evidence>
<evidence type="ECO:0000256" key="3">
    <source>
        <dbReference type="ARBA" id="ARBA00023157"/>
    </source>
</evidence>
<accession>A0A9X2CEJ6</accession>
<name>A0A9X2CEJ6_9GAMM</name>
<evidence type="ECO:0000259" key="6">
    <source>
        <dbReference type="Pfam" id="PF08534"/>
    </source>
</evidence>
<organism evidence="7 8">
    <name type="scientific">Shewanella pneumatophori</name>
    <dbReference type="NCBI Taxonomy" id="314092"/>
    <lineage>
        <taxon>Bacteria</taxon>
        <taxon>Pseudomonadati</taxon>
        <taxon>Pseudomonadota</taxon>
        <taxon>Gammaproteobacteria</taxon>
        <taxon>Alteromonadales</taxon>
        <taxon>Shewanellaceae</taxon>
        <taxon>Shewanella</taxon>
    </lineage>
</organism>
<dbReference type="Gene3D" id="3.40.30.10">
    <property type="entry name" value="Glutaredoxin"/>
    <property type="match status" value="1"/>
</dbReference>
<dbReference type="InterPro" id="IPR050553">
    <property type="entry name" value="Thioredoxin_ResA/DsbE_sf"/>
</dbReference>
<dbReference type="PROSITE" id="PS51257">
    <property type="entry name" value="PROKAR_LIPOPROTEIN"/>
    <property type="match status" value="1"/>
</dbReference>
<reference evidence="7" key="1">
    <citation type="submission" date="2022-01" db="EMBL/GenBank/DDBJ databases">
        <title>Whole genome-based taxonomy of the Shewanellaceae.</title>
        <authorList>
            <person name="Martin-Rodriguez A.J."/>
        </authorList>
    </citation>
    <scope>NUCLEOTIDE SEQUENCE</scope>
    <source>
        <strain evidence="7">KCTC 23973</strain>
    </source>
</reference>
<dbReference type="InterPro" id="IPR036249">
    <property type="entry name" value="Thioredoxin-like_sf"/>
</dbReference>
<keyword evidence="5" id="KW-0732">Signal</keyword>
<keyword evidence="8" id="KW-1185">Reference proteome</keyword>
<dbReference type="GO" id="GO:0017004">
    <property type="term" value="P:cytochrome complex assembly"/>
    <property type="evidence" value="ECO:0007669"/>
    <property type="project" value="UniProtKB-KW"/>
</dbReference>
<evidence type="ECO:0000256" key="2">
    <source>
        <dbReference type="ARBA" id="ARBA00022748"/>
    </source>
</evidence>
<feature type="chain" id="PRO_5040757003" evidence="5">
    <location>
        <begin position="23"/>
        <end position="163"/>
    </location>
</feature>
<dbReference type="PANTHER" id="PTHR42852">
    <property type="entry name" value="THIOL:DISULFIDE INTERCHANGE PROTEIN DSBE"/>
    <property type="match status" value="1"/>
</dbReference>
<keyword evidence="2" id="KW-0201">Cytochrome c-type biogenesis</keyword>
<feature type="domain" description="Redoxin" evidence="6">
    <location>
        <begin position="33"/>
        <end position="155"/>
    </location>
</feature>
<dbReference type="InterPro" id="IPR013740">
    <property type="entry name" value="Redoxin"/>
</dbReference>
<keyword evidence="4" id="KW-0676">Redox-active center</keyword>
<dbReference type="AlphaFoldDB" id="A0A9X2CEJ6"/>